<comment type="caution">
    <text evidence="2">The sequence shown here is derived from an EMBL/GenBank/DDBJ whole genome shotgun (WGS) entry which is preliminary data.</text>
</comment>
<proteinExistence type="predicted"/>
<feature type="compositionally biased region" description="Polar residues" evidence="1">
    <location>
        <begin position="220"/>
        <end position="234"/>
    </location>
</feature>
<feature type="compositionally biased region" description="Low complexity" evidence="1">
    <location>
        <begin position="274"/>
        <end position="286"/>
    </location>
</feature>
<evidence type="ECO:0000313" key="3">
    <source>
        <dbReference type="Proteomes" id="UP000559256"/>
    </source>
</evidence>
<feature type="region of interest" description="Disordered" evidence="1">
    <location>
        <begin position="271"/>
        <end position="293"/>
    </location>
</feature>
<accession>A0A8H5GTF0</accession>
<reference evidence="2 3" key="1">
    <citation type="journal article" date="2020" name="ISME J.">
        <title>Uncovering the hidden diversity of litter-decomposition mechanisms in mushroom-forming fungi.</title>
        <authorList>
            <person name="Floudas D."/>
            <person name="Bentzer J."/>
            <person name="Ahren D."/>
            <person name="Johansson T."/>
            <person name="Persson P."/>
            <person name="Tunlid A."/>
        </authorList>
    </citation>
    <scope>NUCLEOTIDE SEQUENCE [LARGE SCALE GENOMIC DNA]</scope>
    <source>
        <strain evidence="2 3">CBS 291.85</strain>
    </source>
</reference>
<feature type="region of interest" description="Disordered" evidence="1">
    <location>
        <begin position="142"/>
        <end position="176"/>
    </location>
</feature>
<organism evidence="2 3">
    <name type="scientific">Tetrapyrgos nigripes</name>
    <dbReference type="NCBI Taxonomy" id="182062"/>
    <lineage>
        <taxon>Eukaryota</taxon>
        <taxon>Fungi</taxon>
        <taxon>Dikarya</taxon>
        <taxon>Basidiomycota</taxon>
        <taxon>Agaricomycotina</taxon>
        <taxon>Agaricomycetes</taxon>
        <taxon>Agaricomycetidae</taxon>
        <taxon>Agaricales</taxon>
        <taxon>Marasmiineae</taxon>
        <taxon>Marasmiaceae</taxon>
        <taxon>Tetrapyrgos</taxon>
    </lineage>
</organism>
<feature type="compositionally biased region" description="Low complexity" evidence="1">
    <location>
        <begin position="144"/>
        <end position="165"/>
    </location>
</feature>
<name>A0A8H5GTF0_9AGAR</name>
<sequence>MKYSTPSSSSLPTVSSSSSPTLPTSLVPSTPINPEGSSKRRFNVGNRGSPGVAPARRAMTSALINAKLSLNSLDSHSTNFGLRLGRDSRETHLYCQQPGYGTRPEPVVVQLHDQIEEDREESCEAYAQAFPIHSRRTVSTGLLTPTQTTPTQTQTPSSTQKSSSSNPFSKLRRSVSAAVRAPNLSLSAQASAIRPSNSAGPHPSLLPSPTSPLSRPDWQYASQPREQSQYPYRSQNDKPKSYHRPEKHESRCMQRIRVDLYIAFEDDSVSFGVSSSPPKLSLNPLSRTRSSRNRSDIDLEELRTSNGQRFTHIVRVSAMKLVPGESVQPPEVRYTTLTGDKDHKTKCLTLTAHPYIHSSYEYRMNLLAMEPELETLPPLGAVSGSRGNFIYPALDGLTPEQARMYYEASMREMDDSDDGVTRLTMQQLCAARDWLASTGYDVQSPNGGGPRILITAPRDHRTDVVSILVCFLAYVSNNPVMELLSKIDRQKEFLRVWRGALSREGSQVVQQVVRLGSGFV</sequence>
<evidence type="ECO:0000256" key="1">
    <source>
        <dbReference type="SAM" id="MobiDB-lite"/>
    </source>
</evidence>
<feature type="region of interest" description="Disordered" evidence="1">
    <location>
        <begin position="191"/>
        <end position="250"/>
    </location>
</feature>
<dbReference type="AlphaFoldDB" id="A0A8H5GTF0"/>
<evidence type="ECO:0000313" key="2">
    <source>
        <dbReference type="EMBL" id="KAF5370649.1"/>
    </source>
</evidence>
<keyword evidence="3" id="KW-1185">Reference proteome</keyword>
<dbReference type="OrthoDB" id="2913041at2759"/>
<feature type="compositionally biased region" description="Low complexity" evidence="1">
    <location>
        <begin position="1"/>
        <end position="30"/>
    </location>
</feature>
<dbReference type="EMBL" id="JAACJM010000010">
    <property type="protein sequence ID" value="KAF5370649.1"/>
    <property type="molecule type" value="Genomic_DNA"/>
</dbReference>
<feature type="region of interest" description="Disordered" evidence="1">
    <location>
        <begin position="1"/>
        <end position="53"/>
    </location>
</feature>
<gene>
    <name evidence="2" type="ORF">D9758_001998</name>
</gene>
<dbReference type="Proteomes" id="UP000559256">
    <property type="component" value="Unassembled WGS sequence"/>
</dbReference>
<feature type="compositionally biased region" description="Basic and acidic residues" evidence="1">
    <location>
        <begin position="235"/>
        <end position="250"/>
    </location>
</feature>
<protein>
    <submittedName>
        <fullName evidence="2">Uncharacterized protein</fullName>
    </submittedName>
</protein>